<name>A0ABS0NBH2_9NEIS</name>
<organism evidence="2 3">
    <name type="scientific">Eikenella glucosivorans</name>
    <dbReference type="NCBI Taxonomy" id="2766967"/>
    <lineage>
        <taxon>Bacteria</taxon>
        <taxon>Pseudomonadati</taxon>
        <taxon>Pseudomonadota</taxon>
        <taxon>Betaproteobacteria</taxon>
        <taxon>Neisseriales</taxon>
        <taxon>Neisseriaceae</taxon>
        <taxon>Eikenella</taxon>
    </lineage>
</organism>
<sequence>MDLFNTQSVTFEQPTAMLRACHGKVQRFCSQLNMLEGYLKQYGYNNIAEQSIAQIRHYFNVAAPLHHQDEEEDFFPLLLRYTPEAHPIIQALEAEHDTLHRNWDELNQHLADLAHGAPLNPELIARFTAGYDFHIPREEQLFDLGDQKIPTEELRIIGKRMAARRQG</sequence>
<keyword evidence="3" id="KW-1185">Reference proteome</keyword>
<dbReference type="Proteomes" id="UP000768471">
    <property type="component" value="Unassembled WGS sequence"/>
</dbReference>
<dbReference type="Pfam" id="PF01814">
    <property type="entry name" value="Hemerythrin"/>
    <property type="match status" value="1"/>
</dbReference>
<dbReference type="Gene3D" id="1.20.120.520">
    <property type="entry name" value="nmb1532 protein domain like"/>
    <property type="match status" value="1"/>
</dbReference>
<gene>
    <name evidence="2" type="ORF">H9Q10_08180</name>
</gene>
<dbReference type="EMBL" id="JACSGR010000006">
    <property type="protein sequence ID" value="MBH5329642.1"/>
    <property type="molecule type" value="Genomic_DNA"/>
</dbReference>
<dbReference type="CDD" id="cd12108">
    <property type="entry name" value="Hr-like"/>
    <property type="match status" value="1"/>
</dbReference>
<feature type="domain" description="Hemerythrin-like" evidence="1">
    <location>
        <begin position="14"/>
        <end position="141"/>
    </location>
</feature>
<comment type="caution">
    <text evidence="2">The sequence shown here is derived from an EMBL/GenBank/DDBJ whole genome shotgun (WGS) entry which is preliminary data.</text>
</comment>
<reference evidence="2 3" key="1">
    <citation type="submission" date="2020-09" db="EMBL/GenBank/DDBJ databases">
        <title>Eikenella S3660 sp. nov., isolated from a throat swab.</title>
        <authorList>
            <person name="Buhl M."/>
        </authorList>
    </citation>
    <scope>NUCLEOTIDE SEQUENCE [LARGE SCALE GENOMIC DNA]</scope>
    <source>
        <strain evidence="2 3">S3360</strain>
    </source>
</reference>
<proteinExistence type="predicted"/>
<dbReference type="InterPro" id="IPR012312">
    <property type="entry name" value="Hemerythrin-like"/>
</dbReference>
<evidence type="ECO:0000259" key="1">
    <source>
        <dbReference type="Pfam" id="PF01814"/>
    </source>
</evidence>
<accession>A0ABS0NBH2</accession>
<evidence type="ECO:0000313" key="3">
    <source>
        <dbReference type="Proteomes" id="UP000768471"/>
    </source>
</evidence>
<dbReference type="RefSeq" id="WP_197903480.1">
    <property type="nucleotide sequence ID" value="NZ_JACSGR010000006.1"/>
</dbReference>
<protein>
    <submittedName>
        <fullName evidence="2">Hemerythrin domain-containing protein</fullName>
    </submittedName>
</protein>
<evidence type="ECO:0000313" key="2">
    <source>
        <dbReference type="EMBL" id="MBH5329642.1"/>
    </source>
</evidence>